<dbReference type="OrthoDB" id="97756at2759"/>
<accession>A0A9W6U6Q2</accession>
<sequence length="585" mass="66242">MPALAHTGPDTGISKVGAKEQHVAHQSFGSSLPEPLPTTESKLHPQRTMWAWMMIHQKRQLIEKASECPAMAQHELAAWAKRAFKLKRAPAQSTISDILRTAPAIMSVAYSDGKRRKPLEVTSLALEQKLWAWIQFVEAQNVCISRELIRMKAQDLQKELCDAWDLRFSDGWLTGFERRHALRYRQRHGEAASSADTAAIYLGRQQLQDLTDQYEPQNVYNMDETGLCYAMAPSRSICTRGARGLKMIKTRITVALTSNADGSDALPPLVLGRAKQPFCFKKRTAAQLGFKYKANQKAWMTGHIFREWLLNLDRDMWASGRHILLLVDNASSHNMDELICTNVPLKFLAPNTTAFLQPMDAGIIAAFKRAYRRKQLRWVYDKIKSGEEIKGSNMYKVDQLQAMSWSKEIWQELQGKATIENCFRHTGIVFNGVDERSKDETSYGQDLEVEVIIIRAAELNQRVLPARQHVTSQIALQPSRLRLSRIPCSPTRCQYRVVLRVVLVACTKVVSTASDLSDVVADSERFYHPVTIAVHDTRTSQRLRSYLWEMVAGDDDSTEERGLEKLTAAAKNLAAKAKLKLTFNN</sequence>
<dbReference type="AlphaFoldDB" id="A0A9W6U6Q2"/>
<name>A0A9W6U6Q2_9STRA</name>
<evidence type="ECO:0000313" key="5">
    <source>
        <dbReference type="Proteomes" id="UP001165083"/>
    </source>
</evidence>
<dbReference type="InterPro" id="IPR050863">
    <property type="entry name" value="CenT-Element_Derived"/>
</dbReference>
<dbReference type="InterPro" id="IPR004875">
    <property type="entry name" value="DDE_SF_endonuclease_dom"/>
</dbReference>
<dbReference type="Pfam" id="PF03184">
    <property type="entry name" value="DDE_1"/>
    <property type="match status" value="1"/>
</dbReference>
<dbReference type="InterPro" id="IPR009057">
    <property type="entry name" value="Homeodomain-like_sf"/>
</dbReference>
<dbReference type="PROSITE" id="PS51253">
    <property type="entry name" value="HTH_CENPB"/>
    <property type="match status" value="1"/>
</dbReference>
<dbReference type="EMBL" id="BSXW01000591">
    <property type="protein sequence ID" value="GMF26173.1"/>
    <property type="molecule type" value="Genomic_DNA"/>
</dbReference>
<evidence type="ECO:0000256" key="1">
    <source>
        <dbReference type="ARBA" id="ARBA00023125"/>
    </source>
</evidence>
<dbReference type="Pfam" id="PF03221">
    <property type="entry name" value="HTH_Tnp_Tc5"/>
    <property type="match status" value="1"/>
</dbReference>
<organism evidence="4 5">
    <name type="scientific">Phytophthora lilii</name>
    <dbReference type="NCBI Taxonomy" id="2077276"/>
    <lineage>
        <taxon>Eukaryota</taxon>
        <taxon>Sar</taxon>
        <taxon>Stramenopiles</taxon>
        <taxon>Oomycota</taxon>
        <taxon>Peronosporomycetes</taxon>
        <taxon>Peronosporales</taxon>
        <taxon>Peronosporaceae</taxon>
        <taxon>Phytophthora</taxon>
    </lineage>
</organism>
<gene>
    <name evidence="4" type="ORF">Plil01_001087100</name>
</gene>
<dbReference type="Gene3D" id="1.10.10.60">
    <property type="entry name" value="Homeodomain-like"/>
    <property type="match status" value="2"/>
</dbReference>
<proteinExistence type="predicted"/>
<keyword evidence="1" id="KW-0238">DNA-binding</keyword>
<evidence type="ECO:0000256" key="2">
    <source>
        <dbReference type="SAM" id="MobiDB-lite"/>
    </source>
</evidence>
<dbReference type="GO" id="GO:0003677">
    <property type="term" value="F:DNA binding"/>
    <property type="evidence" value="ECO:0007669"/>
    <property type="project" value="UniProtKB-KW"/>
</dbReference>
<evidence type="ECO:0000259" key="3">
    <source>
        <dbReference type="PROSITE" id="PS51253"/>
    </source>
</evidence>
<dbReference type="PANTHER" id="PTHR19303">
    <property type="entry name" value="TRANSPOSON"/>
    <property type="match status" value="1"/>
</dbReference>
<keyword evidence="5" id="KW-1185">Reference proteome</keyword>
<dbReference type="GO" id="GO:0005634">
    <property type="term" value="C:nucleus"/>
    <property type="evidence" value="ECO:0007669"/>
    <property type="project" value="TreeGrafter"/>
</dbReference>
<dbReference type="PANTHER" id="PTHR19303:SF73">
    <property type="entry name" value="PROTEIN PDC2"/>
    <property type="match status" value="1"/>
</dbReference>
<evidence type="ECO:0000313" key="4">
    <source>
        <dbReference type="EMBL" id="GMF26173.1"/>
    </source>
</evidence>
<dbReference type="SMART" id="SM00674">
    <property type="entry name" value="CENPB"/>
    <property type="match status" value="1"/>
</dbReference>
<reference evidence="4" key="1">
    <citation type="submission" date="2023-04" db="EMBL/GenBank/DDBJ databases">
        <title>Phytophthora lilii NBRC 32176.</title>
        <authorList>
            <person name="Ichikawa N."/>
            <person name="Sato H."/>
            <person name="Tonouchi N."/>
        </authorList>
    </citation>
    <scope>NUCLEOTIDE SEQUENCE</scope>
    <source>
        <strain evidence="4">NBRC 32176</strain>
    </source>
</reference>
<feature type="region of interest" description="Disordered" evidence="2">
    <location>
        <begin position="1"/>
        <end position="40"/>
    </location>
</feature>
<comment type="caution">
    <text evidence="4">The sequence shown here is derived from an EMBL/GenBank/DDBJ whole genome shotgun (WGS) entry which is preliminary data.</text>
</comment>
<dbReference type="Proteomes" id="UP001165083">
    <property type="component" value="Unassembled WGS sequence"/>
</dbReference>
<dbReference type="InterPro" id="IPR006600">
    <property type="entry name" value="HTH_CenpB_DNA-bd_dom"/>
</dbReference>
<dbReference type="SUPFAM" id="SSF46689">
    <property type="entry name" value="Homeodomain-like"/>
    <property type="match status" value="1"/>
</dbReference>
<protein>
    <submittedName>
        <fullName evidence="4">Unnamed protein product</fullName>
    </submittedName>
</protein>
<feature type="domain" description="HTH CENPB-type" evidence="3">
    <location>
        <begin position="114"/>
        <end position="186"/>
    </location>
</feature>